<reference evidence="4" key="1">
    <citation type="journal article" date="2019" name="Int. J. Syst. Evol. Microbiol.">
        <title>The Global Catalogue of Microorganisms (GCM) 10K type strain sequencing project: providing services to taxonomists for standard genome sequencing and annotation.</title>
        <authorList>
            <consortium name="The Broad Institute Genomics Platform"/>
            <consortium name="The Broad Institute Genome Sequencing Center for Infectious Disease"/>
            <person name="Wu L."/>
            <person name="Ma J."/>
        </authorList>
    </citation>
    <scope>NUCLEOTIDE SEQUENCE [LARGE SCALE GENOMIC DNA]</scope>
    <source>
        <strain evidence="4">SYNS20</strain>
    </source>
</reference>
<dbReference type="RefSeq" id="WP_381836737.1">
    <property type="nucleotide sequence ID" value="NZ_JBHTCF010000016.1"/>
</dbReference>
<evidence type="ECO:0000259" key="2">
    <source>
        <dbReference type="Pfam" id="PF25906"/>
    </source>
</evidence>
<dbReference type="InterPro" id="IPR051448">
    <property type="entry name" value="CdaR-like_regulators"/>
</dbReference>
<comment type="caution">
    <text evidence="3">The sequence shown here is derived from an EMBL/GenBank/DDBJ whole genome shotgun (WGS) entry which is preliminary data.</text>
</comment>
<organism evidence="3 4">
    <name type="scientific">Streptomyces monticola</name>
    <dbReference type="NCBI Taxonomy" id="2666263"/>
    <lineage>
        <taxon>Bacteria</taxon>
        <taxon>Bacillati</taxon>
        <taxon>Actinomycetota</taxon>
        <taxon>Actinomycetes</taxon>
        <taxon>Kitasatosporales</taxon>
        <taxon>Streptomycetaceae</taxon>
        <taxon>Streptomyces</taxon>
    </lineage>
</organism>
<accession>A0ABW2JR25</accession>
<evidence type="ECO:0000313" key="4">
    <source>
        <dbReference type="Proteomes" id="UP001596523"/>
    </source>
</evidence>
<dbReference type="InterPro" id="IPR025736">
    <property type="entry name" value="PucR_C-HTH_dom"/>
</dbReference>
<name>A0ABW2JR25_9ACTN</name>
<gene>
    <name evidence="3" type="ORF">ACFQVC_30845</name>
</gene>
<dbReference type="Pfam" id="PF13556">
    <property type="entry name" value="HTH_30"/>
    <property type="match status" value="1"/>
</dbReference>
<dbReference type="Pfam" id="PF25906">
    <property type="entry name" value="PucR-like_N"/>
    <property type="match status" value="1"/>
</dbReference>
<evidence type="ECO:0000313" key="3">
    <source>
        <dbReference type="EMBL" id="MFC7308604.1"/>
    </source>
</evidence>
<feature type="domain" description="PucR-like N-terminal" evidence="2">
    <location>
        <begin position="24"/>
        <end position="176"/>
    </location>
</feature>
<evidence type="ECO:0000259" key="1">
    <source>
        <dbReference type="Pfam" id="PF13556"/>
    </source>
</evidence>
<dbReference type="PANTHER" id="PTHR33744">
    <property type="entry name" value="CARBOHYDRATE DIACID REGULATOR"/>
    <property type="match status" value="1"/>
</dbReference>
<dbReference type="InterPro" id="IPR042070">
    <property type="entry name" value="PucR_C-HTH_sf"/>
</dbReference>
<dbReference type="EMBL" id="JBHTCF010000016">
    <property type="protein sequence ID" value="MFC7308604.1"/>
    <property type="molecule type" value="Genomic_DNA"/>
</dbReference>
<proteinExistence type="predicted"/>
<protein>
    <submittedName>
        <fullName evidence="3">Helix-turn-helix domain-containing protein</fullName>
    </submittedName>
</protein>
<dbReference type="Gene3D" id="1.10.10.2840">
    <property type="entry name" value="PucR C-terminal helix-turn-helix domain"/>
    <property type="match status" value="1"/>
</dbReference>
<feature type="domain" description="PucR C-terminal helix-turn-helix" evidence="1">
    <location>
        <begin position="333"/>
        <end position="391"/>
    </location>
</feature>
<dbReference type="Proteomes" id="UP001596523">
    <property type="component" value="Unassembled WGS sequence"/>
</dbReference>
<dbReference type="InterPro" id="IPR058663">
    <property type="entry name" value="PucR-like_N"/>
</dbReference>
<sequence>MSARSAWRDVPRLKVKHFAALAGDEVPQLADDILREIRREYPHLPLVLDDSGEPMALIGIRRALEGFVNKLAQSEDRPCAPPEVFQEFGRGEGLHGRSLDSLQAIYRLGVRLAWRRLAEIGQQVEIPPPAMYELAEAGFEYLDGLVDQSVRGYAEAAARQAGERLRLQRKLMELMLAEHRTDPAEALAERAARVGWTLPARVAVGVLLRPAREAVAPAVGQGVLLDMETEQPRMVVPEPDAAGRPELLRRAMTGWSGAIGPPVPLADAAKSLRWAEAAVRLMERGLLPAGEVLFCTEHTEALVLLQPEELIDDLARRCLAPLTHCGPAHGRRLAETLLAWLETRGGAPEVAARLGVHPQTVRYRLRQIRELWGDEVDDPDRRFELELVLRAQRLRGAVGG</sequence>
<keyword evidence="4" id="KW-1185">Reference proteome</keyword>
<dbReference type="PANTHER" id="PTHR33744:SF1">
    <property type="entry name" value="DNA-BINDING TRANSCRIPTIONAL ACTIVATOR ADER"/>
    <property type="match status" value="1"/>
</dbReference>